<dbReference type="Pfam" id="PF00106">
    <property type="entry name" value="adh_short"/>
    <property type="match status" value="1"/>
</dbReference>
<dbReference type="InterPro" id="IPR002347">
    <property type="entry name" value="SDR_fam"/>
</dbReference>
<keyword evidence="5" id="KW-1185">Reference proteome</keyword>
<organism evidence="4 5">
    <name type="scientific">Microlunatus soli</name>
    <dbReference type="NCBI Taxonomy" id="630515"/>
    <lineage>
        <taxon>Bacteria</taxon>
        <taxon>Bacillati</taxon>
        <taxon>Actinomycetota</taxon>
        <taxon>Actinomycetes</taxon>
        <taxon>Propionibacteriales</taxon>
        <taxon>Propionibacteriaceae</taxon>
        <taxon>Microlunatus</taxon>
    </lineage>
</organism>
<dbReference type="PANTHER" id="PTHR44196:SF1">
    <property type="entry name" value="DEHYDROGENASE_REDUCTASE SDR FAMILY MEMBER 7B"/>
    <property type="match status" value="1"/>
</dbReference>
<evidence type="ECO:0000256" key="1">
    <source>
        <dbReference type="ARBA" id="ARBA00006484"/>
    </source>
</evidence>
<dbReference type="Proteomes" id="UP000199103">
    <property type="component" value="Chromosome I"/>
</dbReference>
<dbReference type="InterPro" id="IPR057326">
    <property type="entry name" value="KR_dom"/>
</dbReference>
<dbReference type="EMBL" id="LT629772">
    <property type="protein sequence ID" value="SDS85082.1"/>
    <property type="molecule type" value="Genomic_DNA"/>
</dbReference>
<evidence type="ECO:0000259" key="3">
    <source>
        <dbReference type="SMART" id="SM00822"/>
    </source>
</evidence>
<dbReference type="AlphaFoldDB" id="A0A1H1VJV5"/>
<dbReference type="GO" id="GO:0016491">
    <property type="term" value="F:oxidoreductase activity"/>
    <property type="evidence" value="ECO:0007669"/>
    <property type="project" value="UniProtKB-KW"/>
</dbReference>
<dbReference type="STRING" id="630515.SAMN04489812_3245"/>
<dbReference type="PRINTS" id="PR00081">
    <property type="entry name" value="GDHRDH"/>
</dbReference>
<keyword evidence="2" id="KW-0560">Oxidoreductase</keyword>
<gene>
    <name evidence="4" type="ORF">SAMN04489812_3245</name>
</gene>
<evidence type="ECO:0000256" key="2">
    <source>
        <dbReference type="ARBA" id="ARBA00023002"/>
    </source>
</evidence>
<dbReference type="SMART" id="SM00822">
    <property type="entry name" value="PKS_KR"/>
    <property type="match status" value="1"/>
</dbReference>
<accession>A0A1H1VJV5</accession>
<dbReference type="InterPro" id="IPR036291">
    <property type="entry name" value="NAD(P)-bd_dom_sf"/>
</dbReference>
<reference evidence="4 5" key="1">
    <citation type="submission" date="2016-10" db="EMBL/GenBank/DDBJ databases">
        <authorList>
            <person name="de Groot N.N."/>
        </authorList>
    </citation>
    <scope>NUCLEOTIDE SEQUENCE [LARGE SCALE GENOMIC DNA]</scope>
    <source>
        <strain evidence="4 5">DSM 21800</strain>
    </source>
</reference>
<feature type="domain" description="Ketoreductase" evidence="3">
    <location>
        <begin position="9"/>
        <end position="189"/>
    </location>
</feature>
<evidence type="ECO:0000313" key="4">
    <source>
        <dbReference type="EMBL" id="SDS85082.1"/>
    </source>
</evidence>
<dbReference type="GO" id="GO:0016020">
    <property type="term" value="C:membrane"/>
    <property type="evidence" value="ECO:0007669"/>
    <property type="project" value="TreeGrafter"/>
</dbReference>
<name>A0A1H1VJV5_9ACTN</name>
<protein>
    <submittedName>
        <fullName evidence="4">NADP-dependent 3-hydroxy acid dehydrogenase YdfG</fullName>
    </submittedName>
</protein>
<dbReference type="RefSeq" id="WP_091526442.1">
    <property type="nucleotide sequence ID" value="NZ_LT629772.1"/>
</dbReference>
<evidence type="ECO:0000313" key="5">
    <source>
        <dbReference type="Proteomes" id="UP000199103"/>
    </source>
</evidence>
<proteinExistence type="inferred from homology"/>
<dbReference type="PANTHER" id="PTHR44196">
    <property type="entry name" value="DEHYDROGENASE/REDUCTASE SDR FAMILY MEMBER 7B"/>
    <property type="match status" value="1"/>
</dbReference>
<comment type="similarity">
    <text evidence="1">Belongs to the short-chain dehydrogenases/reductases (SDR) family.</text>
</comment>
<dbReference type="SUPFAM" id="SSF51735">
    <property type="entry name" value="NAD(P)-binding Rossmann-fold domains"/>
    <property type="match status" value="1"/>
</dbReference>
<sequence>MTAGAGNDKVLWVTGAGSGMGAAAARQAARTGWRVALSGRRVEALEEVARTITDDGGQALVLPLDVTDPEQIATVHDALVAEWGAIDGLVLSAGLNNPRRTWADQQLDDFAAIVDTNLIAVARVIDAALPQLRDSAGVVVIISSYAGWQFNPGAGVAYSASKSALSAVAVSLNKQEARHGIRACHFCPGDVATDFLQQRPVVPDAQAQQVMLTADDIGRAVGFVLDAPPYVRVDELVISPVSQV</sequence>
<dbReference type="Gene3D" id="3.40.50.720">
    <property type="entry name" value="NAD(P)-binding Rossmann-like Domain"/>
    <property type="match status" value="1"/>
</dbReference>